<dbReference type="AlphaFoldDB" id="A0A653CIH7"/>
<name>A0A653CIH7_CALMS</name>
<evidence type="ECO:0000313" key="1">
    <source>
        <dbReference type="EMBL" id="VEN47569.1"/>
    </source>
</evidence>
<evidence type="ECO:0000313" key="2">
    <source>
        <dbReference type="Proteomes" id="UP000410492"/>
    </source>
</evidence>
<organism evidence="1 2">
    <name type="scientific">Callosobruchus maculatus</name>
    <name type="common">Southern cowpea weevil</name>
    <name type="synonym">Pulse bruchid</name>
    <dbReference type="NCBI Taxonomy" id="64391"/>
    <lineage>
        <taxon>Eukaryota</taxon>
        <taxon>Metazoa</taxon>
        <taxon>Ecdysozoa</taxon>
        <taxon>Arthropoda</taxon>
        <taxon>Hexapoda</taxon>
        <taxon>Insecta</taxon>
        <taxon>Pterygota</taxon>
        <taxon>Neoptera</taxon>
        <taxon>Endopterygota</taxon>
        <taxon>Coleoptera</taxon>
        <taxon>Polyphaga</taxon>
        <taxon>Cucujiformia</taxon>
        <taxon>Chrysomeloidea</taxon>
        <taxon>Chrysomelidae</taxon>
        <taxon>Bruchinae</taxon>
        <taxon>Bruchini</taxon>
        <taxon>Callosobruchus</taxon>
    </lineage>
</organism>
<dbReference type="EMBL" id="CAACVG010007902">
    <property type="protein sequence ID" value="VEN47569.1"/>
    <property type="molecule type" value="Genomic_DNA"/>
</dbReference>
<sequence>MVLILDRIAIYTCFTKEYFQSTFSVTDK</sequence>
<accession>A0A653CIH7</accession>
<proteinExistence type="predicted"/>
<dbReference type="Proteomes" id="UP000410492">
    <property type="component" value="Unassembled WGS sequence"/>
</dbReference>
<keyword evidence="2" id="KW-1185">Reference proteome</keyword>
<reference evidence="1 2" key="1">
    <citation type="submission" date="2019-01" db="EMBL/GenBank/DDBJ databases">
        <authorList>
            <person name="Sayadi A."/>
        </authorList>
    </citation>
    <scope>NUCLEOTIDE SEQUENCE [LARGE SCALE GENOMIC DNA]</scope>
</reference>
<gene>
    <name evidence="1" type="ORF">CALMAC_LOCUS9295</name>
</gene>
<protein>
    <submittedName>
        <fullName evidence="1">Uncharacterized protein</fullName>
    </submittedName>
</protein>